<feature type="domain" description="UvrD-like helicase C-terminal" evidence="7">
    <location>
        <begin position="420"/>
        <end position="526"/>
    </location>
</feature>
<proteinExistence type="predicted"/>
<organism evidence="8 9">
    <name type="scientific">Keguizhuia sedimenti</name>
    <dbReference type="NCBI Taxonomy" id="3064264"/>
    <lineage>
        <taxon>Bacteria</taxon>
        <taxon>Pseudomonadati</taxon>
        <taxon>Pseudomonadota</taxon>
        <taxon>Betaproteobacteria</taxon>
        <taxon>Burkholderiales</taxon>
        <taxon>Oxalobacteraceae</taxon>
        <taxon>Keguizhuia</taxon>
    </lineage>
</organism>
<evidence type="ECO:0000256" key="1">
    <source>
        <dbReference type="ARBA" id="ARBA00022741"/>
    </source>
</evidence>
<evidence type="ECO:0000256" key="4">
    <source>
        <dbReference type="ARBA" id="ARBA00022840"/>
    </source>
</evidence>
<comment type="caution">
    <text evidence="8">The sequence shown here is derived from an EMBL/GenBank/DDBJ whole genome shotgun (WGS) entry which is preliminary data.</text>
</comment>
<dbReference type="PANTHER" id="PTHR11070">
    <property type="entry name" value="UVRD / RECB / PCRA DNA HELICASE FAMILY MEMBER"/>
    <property type="match status" value="1"/>
</dbReference>
<dbReference type="InterPro" id="IPR014017">
    <property type="entry name" value="DNA_helicase_UvrD-like_C"/>
</dbReference>
<dbReference type="Gene3D" id="3.40.50.300">
    <property type="entry name" value="P-loop containing nucleotide triphosphate hydrolases"/>
    <property type="match status" value="2"/>
</dbReference>
<keyword evidence="2" id="KW-0378">Hydrolase</keyword>
<keyword evidence="8" id="KW-0540">Nuclease</keyword>
<evidence type="ECO:0000313" key="8">
    <source>
        <dbReference type="EMBL" id="MDQ9169886.1"/>
    </source>
</evidence>
<dbReference type="GO" id="GO:0004527">
    <property type="term" value="F:exonuclease activity"/>
    <property type="evidence" value="ECO:0007669"/>
    <property type="project" value="UniProtKB-KW"/>
</dbReference>
<evidence type="ECO:0000259" key="7">
    <source>
        <dbReference type="Pfam" id="PF13361"/>
    </source>
</evidence>
<sequence length="613" mass="70039">MATLIPALGSCLSRMTAGEKRFAYRLEDKLEEDYLCWYDVSIGERTLHPDFVIFHPSRGLLVLEVKDWKIDTLHSMDKQHAAILTDQGIKHVLNPLEQARQYMFVVTNKLERDPQLVWPNGSLKGKPFFPYGHGVVFPNISRKHFDAANLDEILPSHLVICQDEMMESVDAEAFQKRLWDMFPIKFRMPLTLPQVDRIRWHMFPEVRIGDQQDLFSEQEQKSIEIPDVLRVMDLQQEQLARSLGEGHRVIHGVAGSGKTLILGYRAEHLAKVCQRPILVLCYNRTLATKLASIMEAKGLQDKVHAVSFHAWCVRQLDTYHAGKPPRTSDLNAYFEACVERVIRSVDQKIIPAEQYDAVLIDEGHDFRPEWFKLVVQMVHPDSNSLLVLYDDAQSIYNGPKKLRFSFSSVGIQAKGRTTILKLNYRNTAEILSVARAFADDILSSHDAEEDQAPTVQPMSTGRRGPKPLLIKLPTLKDEADFLVNRLAEANKMGMPWNEMAIVYRRYGIGQQLVDKLMHRGIPYQWQQDKKHSYSPTHNSIKLITMHSSKGLEFPLVCIPGLGAPSKEEEPLHEEARLLYVAMTRATHELIMTYGEDSFFAEKMEKAMGVLEAI</sequence>
<feature type="domain" description="UvrD-like helicase C-terminal" evidence="7">
    <location>
        <begin position="534"/>
        <end position="594"/>
    </location>
</feature>
<dbReference type="Pfam" id="PF13361">
    <property type="entry name" value="UvrD_C"/>
    <property type="match status" value="2"/>
</dbReference>
<feature type="domain" description="NERD" evidence="6">
    <location>
        <begin position="17"/>
        <end position="111"/>
    </location>
</feature>
<evidence type="ECO:0000256" key="2">
    <source>
        <dbReference type="ARBA" id="ARBA00022801"/>
    </source>
</evidence>
<accession>A0ABU1BLL0</accession>
<dbReference type="Pfam" id="PF08378">
    <property type="entry name" value="NERD"/>
    <property type="match status" value="1"/>
</dbReference>
<dbReference type="InterPro" id="IPR011528">
    <property type="entry name" value="NERD"/>
</dbReference>
<keyword evidence="1" id="KW-0547">Nucleotide-binding</keyword>
<evidence type="ECO:0000259" key="6">
    <source>
        <dbReference type="Pfam" id="PF08378"/>
    </source>
</evidence>
<keyword evidence="4" id="KW-0067">ATP-binding</keyword>
<dbReference type="Proteomes" id="UP001225596">
    <property type="component" value="Unassembled WGS sequence"/>
</dbReference>
<dbReference type="SUPFAM" id="SSF52540">
    <property type="entry name" value="P-loop containing nucleoside triphosphate hydrolases"/>
    <property type="match status" value="1"/>
</dbReference>
<evidence type="ECO:0000313" key="9">
    <source>
        <dbReference type="Proteomes" id="UP001225596"/>
    </source>
</evidence>
<evidence type="ECO:0000256" key="5">
    <source>
        <dbReference type="ARBA" id="ARBA00034923"/>
    </source>
</evidence>
<dbReference type="InterPro" id="IPR027417">
    <property type="entry name" value="P-loop_NTPase"/>
</dbReference>
<name>A0ABU1BLL0_9BURK</name>
<gene>
    <name evidence="8" type="ORF">Q8A64_05615</name>
</gene>
<dbReference type="InterPro" id="IPR000212">
    <property type="entry name" value="DNA_helicase_UvrD/REP"/>
</dbReference>
<keyword evidence="8" id="KW-0269">Exonuclease</keyword>
<dbReference type="CDD" id="cd18807">
    <property type="entry name" value="SF1_C_UvrD"/>
    <property type="match status" value="1"/>
</dbReference>
<protein>
    <recommendedName>
        <fullName evidence="5">DNA 3'-5' helicase II</fullName>
    </recommendedName>
</protein>
<keyword evidence="3" id="KW-0347">Helicase</keyword>
<reference evidence="8 9" key="1">
    <citation type="submission" date="2023-08" db="EMBL/GenBank/DDBJ databases">
        <title>Oxalobacteraceae gen .nov., isolated from river sludge outside the plant.</title>
        <authorList>
            <person name="Zhao S.Y."/>
        </authorList>
    </citation>
    <scope>NUCLEOTIDE SEQUENCE [LARGE SCALE GENOMIC DNA]</scope>
    <source>
        <strain evidence="8 9">R-40</strain>
    </source>
</reference>
<dbReference type="PANTHER" id="PTHR11070:SF2">
    <property type="entry name" value="ATP-DEPENDENT DNA HELICASE SRS2"/>
    <property type="match status" value="1"/>
</dbReference>
<evidence type="ECO:0000256" key="3">
    <source>
        <dbReference type="ARBA" id="ARBA00022806"/>
    </source>
</evidence>
<dbReference type="EMBL" id="JAUYVH010000002">
    <property type="protein sequence ID" value="MDQ9169886.1"/>
    <property type="molecule type" value="Genomic_DNA"/>
</dbReference>
<dbReference type="Pfam" id="PF13245">
    <property type="entry name" value="AAA_19"/>
    <property type="match status" value="1"/>
</dbReference>
<dbReference type="RefSeq" id="WP_338435810.1">
    <property type="nucleotide sequence ID" value="NZ_JAUYVH010000002.1"/>
</dbReference>
<keyword evidence="9" id="KW-1185">Reference proteome</keyword>